<dbReference type="Pfam" id="PF00196">
    <property type="entry name" value="GerE"/>
    <property type="match status" value="1"/>
</dbReference>
<dbReference type="InterPro" id="IPR041664">
    <property type="entry name" value="AAA_16"/>
</dbReference>
<dbReference type="PROSITE" id="PS50043">
    <property type="entry name" value="HTH_LUXR_2"/>
    <property type="match status" value="1"/>
</dbReference>
<comment type="caution">
    <text evidence="2">The sequence shown here is derived from an EMBL/GenBank/DDBJ whole genome shotgun (WGS) entry which is preliminary data.</text>
</comment>
<organism evidence="2 3">
    <name type="scientific">Rhodococcus daqingensis</name>
    <dbReference type="NCBI Taxonomy" id="2479363"/>
    <lineage>
        <taxon>Bacteria</taxon>
        <taxon>Bacillati</taxon>
        <taxon>Actinomycetota</taxon>
        <taxon>Actinomycetes</taxon>
        <taxon>Mycobacteriales</taxon>
        <taxon>Nocardiaceae</taxon>
        <taxon>Rhodococcus</taxon>
    </lineage>
</organism>
<dbReference type="InterPro" id="IPR036388">
    <property type="entry name" value="WH-like_DNA-bd_sf"/>
</dbReference>
<dbReference type="SUPFAM" id="SSF46894">
    <property type="entry name" value="C-terminal effector domain of the bipartite response regulators"/>
    <property type="match status" value="1"/>
</dbReference>
<dbReference type="InterPro" id="IPR000792">
    <property type="entry name" value="Tscrpt_reg_LuxR_C"/>
</dbReference>
<dbReference type="PROSITE" id="PS00622">
    <property type="entry name" value="HTH_LUXR_1"/>
    <property type="match status" value="1"/>
</dbReference>
<reference evidence="3" key="1">
    <citation type="journal article" date="2019" name="Int. J. Syst. Evol. Microbiol.">
        <title>The Global Catalogue of Microorganisms (GCM) 10K type strain sequencing project: providing services to taxonomists for standard genome sequencing and annotation.</title>
        <authorList>
            <consortium name="The Broad Institute Genomics Platform"/>
            <consortium name="The Broad Institute Genome Sequencing Center for Infectious Disease"/>
            <person name="Wu L."/>
            <person name="Ma J."/>
        </authorList>
    </citation>
    <scope>NUCLEOTIDE SEQUENCE [LARGE SCALE GENOMIC DNA]</scope>
    <source>
        <strain evidence="3">ICMP 19430</strain>
    </source>
</reference>
<dbReference type="RefSeq" id="WP_378408253.1">
    <property type="nucleotide sequence ID" value="NZ_JBHTCS010000024.1"/>
</dbReference>
<dbReference type="Gene3D" id="1.25.40.10">
    <property type="entry name" value="Tetratricopeptide repeat domain"/>
    <property type="match status" value="1"/>
</dbReference>
<gene>
    <name evidence="2" type="ORF">ACFQS9_21210</name>
</gene>
<feature type="domain" description="HTH luxR-type" evidence="1">
    <location>
        <begin position="818"/>
        <end position="883"/>
    </location>
</feature>
<dbReference type="InterPro" id="IPR016032">
    <property type="entry name" value="Sig_transdc_resp-reg_C-effctor"/>
</dbReference>
<sequence>MKAAWPLTGRGEELRFIDRALRREDGPGGVMLAGAAGVGKTRLAREALAVAARRGAVARWVPATASARVLPLGAFAGVLTVTGRDQSRVVQRATAALVDGAGTAGVVVAVDDAHLLDDLSSLLVQHLVIRRAATVLLTVRSGERAPDAITGLWKDGYLDRCEVQPLSEAETAELLEMVLGGPVDSATAARLCALARGSALYLRQLVDSGVESTRLREIRGVWRWEGPPVVSSGLSELVEARMGNLSEPVLDVVDVLAFGEPLPLSLLVGMTDPAAVESAEASGVVTVASDEEPLQARLAHPLYGEVRRMRTGPLRAARVCRRVAQALGEADEHGGADVLRRAVLTLEADAALGAEGEADPDMFTAAAQRALELCDAALAARLADAAVRAGGGYIPHFLLVYALCLGNQGDDAEREAAALALRAATDEQRVQVALLRAGNLFWRLGRPDQAEATLDAVDPLAPAIDVGAEVSALRAAISADLGRPEDAIRAATKALESPSLPDLAVGMASWGLTLGLGVVGRVDEIGPVIDRAATAAARIAEGRLLLLRVKFFQINVLRLGGYLDEAEALAREQRDDTGEVPGIGTVAAVFLLGYTALGRGTLRSAQRLLREAHTGFGACDQPVWAFLCQLNLTQAVAMSGAAVAAERELDALDGAIRDRRAPNAFHWIRPEIILARAWVAAAQGTVSQAIGLAHEAADTARATGQLAHEVFALHTAVSFGDRTVAERLTELATLVDGPRAPAAAAHAAALAADDGHALLEVSQRLEQMGDLLAAADAAAQATTAYTQHGLRGSATAAAARAHRLAKDCEGARTPALALAARPLPLTARQREIGALVAQGLSNQQIADRLTMSVRTVEGHIYRAGTKLGFTNRAEFAALIREESPGT</sequence>
<evidence type="ECO:0000313" key="3">
    <source>
        <dbReference type="Proteomes" id="UP001596484"/>
    </source>
</evidence>
<keyword evidence="3" id="KW-1185">Reference proteome</keyword>
<dbReference type="InterPro" id="IPR011990">
    <property type="entry name" value="TPR-like_helical_dom_sf"/>
</dbReference>
<proteinExistence type="predicted"/>
<dbReference type="PRINTS" id="PR00038">
    <property type="entry name" value="HTHLUXR"/>
</dbReference>
<dbReference type="SUPFAM" id="SSF52540">
    <property type="entry name" value="P-loop containing nucleoside triphosphate hydrolases"/>
    <property type="match status" value="1"/>
</dbReference>
<dbReference type="SMART" id="SM00421">
    <property type="entry name" value="HTH_LUXR"/>
    <property type="match status" value="1"/>
</dbReference>
<dbReference type="EMBL" id="JBHTCS010000024">
    <property type="protein sequence ID" value="MFC7450419.1"/>
    <property type="molecule type" value="Genomic_DNA"/>
</dbReference>
<evidence type="ECO:0000313" key="2">
    <source>
        <dbReference type="EMBL" id="MFC7450419.1"/>
    </source>
</evidence>
<dbReference type="Proteomes" id="UP001596484">
    <property type="component" value="Unassembled WGS sequence"/>
</dbReference>
<accession>A0ABW2S3V9</accession>
<dbReference type="Gene3D" id="1.10.10.10">
    <property type="entry name" value="Winged helix-like DNA-binding domain superfamily/Winged helix DNA-binding domain"/>
    <property type="match status" value="1"/>
</dbReference>
<dbReference type="Gene3D" id="3.40.50.300">
    <property type="entry name" value="P-loop containing nucleotide triphosphate hydrolases"/>
    <property type="match status" value="1"/>
</dbReference>
<dbReference type="InterPro" id="IPR027417">
    <property type="entry name" value="P-loop_NTPase"/>
</dbReference>
<dbReference type="Pfam" id="PF13191">
    <property type="entry name" value="AAA_16"/>
    <property type="match status" value="1"/>
</dbReference>
<dbReference type="CDD" id="cd06170">
    <property type="entry name" value="LuxR_C_like"/>
    <property type="match status" value="1"/>
</dbReference>
<name>A0ABW2S3V9_9NOCA</name>
<evidence type="ECO:0000259" key="1">
    <source>
        <dbReference type="PROSITE" id="PS50043"/>
    </source>
</evidence>
<dbReference type="SUPFAM" id="SSF48452">
    <property type="entry name" value="TPR-like"/>
    <property type="match status" value="1"/>
</dbReference>
<protein>
    <submittedName>
        <fullName evidence="2">LuxR C-terminal-related transcriptional regulator</fullName>
    </submittedName>
</protein>